<dbReference type="AlphaFoldDB" id="A0A564ZCP5"/>
<accession>A0A564ZCP5</accession>
<name>A0A564ZCP5_HYMDI</name>
<protein>
    <submittedName>
        <fullName evidence="1">Uncharacterized protein</fullName>
    </submittedName>
</protein>
<dbReference type="Proteomes" id="UP000321570">
    <property type="component" value="Unassembled WGS sequence"/>
</dbReference>
<keyword evidence="2" id="KW-1185">Reference proteome</keyword>
<reference evidence="1 2" key="1">
    <citation type="submission" date="2019-07" db="EMBL/GenBank/DDBJ databases">
        <authorList>
            <person name="Jastrzebski P J."/>
            <person name="Paukszto L."/>
            <person name="Jastrzebski P J."/>
        </authorList>
    </citation>
    <scope>NUCLEOTIDE SEQUENCE [LARGE SCALE GENOMIC DNA]</scope>
    <source>
        <strain evidence="1 2">WMS-il1</strain>
    </source>
</reference>
<evidence type="ECO:0000313" key="2">
    <source>
        <dbReference type="Proteomes" id="UP000321570"/>
    </source>
</evidence>
<evidence type="ECO:0000313" key="1">
    <source>
        <dbReference type="EMBL" id="VUZ56638.1"/>
    </source>
</evidence>
<proteinExistence type="predicted"/>
<organism evidence="1 2">
    <name type="scientific">Hymenolepis diminuta</name>
    <name type="common">Rat tapeworm</name>
    <dbReference type="NCBI Taxonomy" id="6216"/>
    <lineage>
        <taxon>Eukaryota</taxon>
        <taxon>Metazoa</taxon>
        <taxon>Spiralia</taxon>
        <taxon>Lophotrochozoa</taxon>
        <taxon>Platyhelminthes</taxon>
        <taxon>Cestoda</taxon>
        <taxon>Eucestoda</taxon>
        <taxon>Cyclophyllidea</taxon>
        <taxon>Hymenolepididae</taxon>
        <taxon>Hymenolepis</taxon>
    </lineage>
</organism>
<gene>
    <name evidence="1" type="ORF">WMSIL1_LOCUS14215</name>
</gene>
<sequence>MTNTAINGKAPGHFVINMVTILGEGVRHIALDDISFLCLNDDTLFYDGGSASIGRVRAAIIKGIVTSGALLHDLPSWKPGKLTSGPLIKASAAFLFLMNIWMDKAYSKAYIGNDSFPEFEYLEKNIIDVYKYEAPLNGVDYDKGTCTAQGWRWVQENEVARKKLLPKDFNKNVTFDEFMRLDSNLDKWRTHVINQYTKNYMFTVSRNGVQITQINKT</sequence>
<dbReference type="EMBL" id="CABIJS010000707">
    <property type="protein sequence ID" value="VUZ56638.1"/>
    <property type="molecule type" value="Genomic_DNA"/>
</dbReference>